<evidence type="ECO:0000313" key="10">
    <source>
        <dbReference type="Proteomes" id="UP000581688"/>
    </source>
</evidence>
<dbReference type="AlphaFoldDB" id="A0A841Q982"/>
<evidence type="ECO:0000256" key="8">
    <source>
        <dbReference type="SAM" id="Phobius"/>
    </source>
</evidence>
<sequence length="363" mass="40878">MGITKTKWFQVSISIILFLIIVWLMNEVQFVFTPLVIFAQTLFAPFLIAGLLFYLCRPFINLLEKFKVPRKLGILTLFLIFICIFTIIISLIGPVVQKQFTNLVSNVPEMIDVVEEGITYWQENQQFIPEFVKDGVEYVGDRLETIILSTGSFIGSFLGNLIGFIISLAIVPFILFYMLSDRDKFAPNVTRFFPKSRADDIRNVLRDMDDALASYIQGQLIVSTFVGVVLYIGYLIIDLDYSLLLALFGMVTNVIPFLGPFLAVIPAIIAAWFQDPIMVLYVIIVMVVAQQAESNLISPTVMGRALNIHPLTIILLILVGGNLAGILGMILIIPTYAVSKVIVKHTYKLIVIRREELKSKIEV</sequence>
<keyword evidence="10" id="KW-1185">Reference proteome</keyword>
<accession>A0A841Q982</accession>
<feature type="transmembrane region" description="Helical" evidence="8">
    <location>
        <begin position="157"/>
        <end position="179"/>
    </location>
</feature>
<proteinExistence type="inferred from homology"/>
<feature type="transmembrane region" description="Helical" evidence="8">
    <location>
        <begin position="7"/>
        <end position="25"/>
    </location>
</feature>
<comment type="similarity">
    <text evidence="2">Belongs to the autoinducer-2 exporter (AI-2E) (TC 2.A.86) family.</text>
</comment>
<comment type="caution">
    <text evidence="9">The sequence shown here is derived from an EMBL/GenBank/DDBJ whole genome shotgun (WGS) entry which is preliminary data.</text>
</comment>
<dbReference type="Pfam" id="PF01594">
    <property type="entry name" value="AI-2E_transport"/>
    <property type="match status" value="1"/>
</dbReference>
<evidence type="ECO:0000256" key="2">
    <source>
        <dbReference type="ARBA" id="ARBA00009773"/>
    </source>
</evidence>
<evidence type="ECO:0000256" key="1">
    <source>
        <dbReference type="ARBA" id="ARBA00004651"/>
    </source>
</evidence>
<evidence type="ECO:0000256" key="3">
    <source>
        <dbReference type="ARBA" id="ARBA00022448"/>
    </source>
</evidence>
<feature type="transmembrane region" description="Helical" evidence="8">
    <location>
        <begin position="243"/>
        <end position="269"/>
    </location>
</feature>
<feature type="transmembrane region" description="Helical" evidence="8">
    <location>
        <begin position="72"/>
        <end position="96"/>
    </location>
</feature>
<feature type="transmembrane region" description="Helical" evidence="8">
    <location>
        <begin position="312"/>
        <end position="338"/>
    </location>
</feature>
<gene>
    <name evidence="9" type="ORF">HNQ94_003301</name>
</gene>
<evidence type="ECO:0000256" key="7">
    <source>
        <dbReference type="ARBA" id="ARBA00023136"/>
    </source>
</evidence>
<protein>
    <submittedName>
        <fullName evidence="9">Putative PurR-regulated permease PerM</fullName>
    </submittedName>
</protein>
<feature type="transmembrane region" description="Helical" evidence="8">
    <location>
        <begin position="37"/>
        <end position="60"/>
    </location>
</feature>
<evidence type="ECO:0000256" key="5">
    <source>
        <dbReference type="ARBA" id="ARBA00022692"/>
    </source>
</evidence>
<dbReference type="Proteomes" id="UP000581688">
    <property type="component" value="Unassembled WGS sequence"/>
</dbReference>
<keyword evidence="5 8" id="KW-0812">Transmembrane</keyword>
<dbReference type="InterPro" id="IPR002549">
    <property type="entry name" value="AI-2E-like"/>
</dbReference>
<dbReference type="RefSeq" id="WP_221452595.1">
    <property type="nucleotide sequence ID" value="NZ_CADDWK010000014.1"/>
</dbReference>
<name>A0A841Q982_9BACI</name>
<evidence type="ECO:0000256" key="4">
    <source>
        <dbReference type="ARBA" id="ARBA00022475"/>
    </source>
</evidence>
<reference evidence="9 10" key="1">
    <citation type="submission" date="2020-08" db="EMBL/GenBank/DDBJ databases">
        <title>Genomic Encyclopedia of Type Strains, Phase IV (KMG-IV): sequencing the most valuable type-strain genomes for metagenomic binning, comparative biology and taxonomic classification.</title>
        <authorList>
            <person name="Goeker M."/>
        </authorList>
    </citation>
    <scope>NUCLEOTIDE SEQUENCE [LARGE SCALE GENOMIC DNA]</scope>
    <source>
        <strain evidence="9 10">DSM 19612</strain>
    </source>
</reference>
<dbReference type="PANTHER" id="PTHR21716:SF53">
    <property type="entry name" value="PERMEASE PERM-RELATED"/>
    <property type="match status" value="1"/>
</dbReference>
<evidence type="ECO:0000256" key="6">
    <source>
        <dbReference type="ARBA" id="ARBA00022989"/>
    </source>
</evidence>
<dbReference type="PANTHER" id="PTHR21716">
    <property type="entry name" value="TRANSMEMBRANE PROTEIN"/>
    <property type="match status" value="1"/>
</dbReference>
<keyword evidence="3" id="KW-0813">Transport</keyword>
<keyword evidence="6 8" id="KW-1133">Transmembrane helix</keyword>
<feature type="transmembrane region" description="Helical" evidence="8">
    <location>
        <begin position="276"/>
        <end position="292"/>
    </location>
</feature>
<keyword evidence="7 8" id="KW-0472">Membrane</keyword>
<evidence type="ECO:0000313" key="9">
    <source>
        <dbReference type="EMBL" id="MBB6454812.1"/>
    </source>
</evidence>
<feature type="transmembrane region" description="Helical" evidence="8">
    <location>
        <begin position="212"/>
        <end position="237"/>
    </location>
</feature>
<comment type="subcellular location">
    <subcellularLocation>
        <location evidence="1">Cell membrane</location>
        <topology evidence="1">Multi-pass membrane protein</topology>
    </subcellularLocation>
</comment>
<dbReference type="GO" id="GO:0005886">
    <property type="term" value="C:plasma membrane"/>
    <property type="evidence" value="ECO:0007669"/>
    <property type="project" value="UniProtKB-SubCell"/>
</dbReference>
<organism evidence="9 10">
    <name type="scientific">Salirhabdus euzebyi</name>
    <dbReference type="NCBI Taxonomy" id="394506"/>
    <lineage>
        <taxon>Bacteria</taxon>
        <taxon>Bacillati</taxon>
        <taxon>Bacillota</taxon>
        <taxon>Bacilli</taxon>
        <taxon>Bacillales</taxon>
        <taxon>Bacillaceae</taxon>
        <taxon>Salirhabdus</taxon>
    </lineage>
</organism>
<dbReference type="EMBL" id="JACHGH010000012">
    <property type="protein sequence ID" value="MBB6454812.1"/>
    <property type="molecule type" value="Genomic_DNA"/>
</dbReference>
<dbReference type="GO" id="GO:0055085">
    <property type="term" value="P:transmembrane transport"/>
    <property type="evidence" value="ECO:0007669"/>
    <property type="project" value="TreeGrafter"/>
</dbReference>
<keyword evidence="4" id="KW-1003">Cell membrane</keyword>